<sequence length="188" mass="22364">DKWRLPSDRFVEDVLYDWAVTHRSETWIFYTHRIDDIDCQEVMDLFNPEEKETILNTNKKSFPDIQDDIKKNVMKYHKKNVRELRQVVMEPYLKDGEVYNPKLHYDLEWIHLVFNKFVIEWEQGVNALAEDNLEAWIVSHVWTFIVDMALKDIEETKIGKSDGGSSASKIRKNKKRKVGNPVIRVINI</sequence>
<comment type="caution">
    <text evidence="1">The sequence shown here is derived from an EMBL/GenBank/DDBJ whole genome shotgun (WGS) entry which is preliminary data.</text>
</comment>
<protein>
    <submittedName>
        <fullName evidence="1">Uncharacterized protein</fullName>
    </submittedName>
</protein>
<dbReference type="Proteomes" id="UP000266673">
    <property type="component" value="Unassembled WGS sequence"/>
</dbReference>
<dbReference type="OrthoDB" id="2431268at2759"/>
<evidence type="ECO:0000313" key="1">
    <source>
        <dbReference type="EMBL" id="RIA99790.1"/>
    </source>
</evidence>
<reference evidence="1 2" key="1">
    <citation type="submission" date="2018-06" db="EMBL/GenBank/DDBJ databases">
        <title>Comparative genomics reveals the genomic features of Rhizophagus irregularis, R. cerebriforme, R. diaphanum and Gigaspora rosea, and their symbiotic lifestyle signature.</title>
        <authorList>
            <person name="Morin E."/>
            <person name="San Clemente H."/>
            <person name="Chen E.C.H."/>
            <person name="De La Providencia I."/>
            <person name="Hainaut M."/>
            <person name="Kuo A."/>
            <person name="Kohler A."/>
            <person name="Murat C."/>
            <person name="Tang N."/>
            <person name="Roy S."/>
            <person name="Loubradou J."/>
            <person name="Henrissat B."/>
            <person name="Grigoriev I.V."/>
            <person name="Corradi N."/>
            <person name="Roux C."/>
            <person name="Martin F.M."/>
        </authorList>
    </citation>
    <scope>NUCLEOTIDE SEQUENCE [LARGE SCALE GENOMIC DNA]</scope>
    <source>
        <strain evidence="1 2">DAOM 194757</strain>
    </source>
</reference>
<evidence type="ECO:0000313" key="2">
    <source>
        <dbReference type="Proteomes" id="UP000266673"/>
    </source>
</evidence>
<feature type="non-terminal residue" evidence="1">
    <location>
        <position position="1"/>
    </location>
</feature>
<proteinExistence type="predicted"/>
<organism evidence="1 2">
    <name type="scientific">Gigaspora rosea</name>
    <dbReference type="NCBI Taxonomy" id="44941"/>
    <lineage>
        <taxon>Eukaryota</taxon>
        <taxon>Fungi</taxon>
        <taxon>Fungi incertae sedis</taxon>
        <taxon>Mucoromycota</taxon>
        <taxon>Glomeromycotina</taxon>
        <taxon>Glomeromycetes</taxon>
        <taxon>Diversisporales</taxon>
        <taxon>Gigasporaceae</taxon>
        <taxon>Gigaspora</taxon>
    </lineage>
</organism>
<name>A0A397TNL6_9GLOM</name>
<accession>A0A397TNL6</accession>
<dbReference type="EMBL" id="QKWP01007424">
    <property type="protein sequence ID" value="RIA99790.1"/>
    <property type="molecule type" value="Genomic_DNA"/>
</dbReference>
<gene>
    <name evidence="1" type="ORF">C2G38_2237824</name>
</gene>
<dbReference type="AlphaFoldDB" id="A0A397TNL6"/>
<keyword evidence="2" id="KW-1185">Reference proteome</keyword>